<dbReference type="InterPro" id="IPR006171">
    <property type="entry name" value="TOPRIM_dom"/>
</dbReference>
<evidence type="ECO:0000313" key="9">
    <source>
        <dbReference type="EMBL" id="SJZ82045.1"/>
    </source>
</evidence>
<evidence type="ECO:0000256" key="6">
    <source>
        <dbReference type="ARBA" id="ARBA00023204"/>
    </source>
</evidence>
<dbReference type="PROSITE" id="PS01300">
    <property type="entry name" value="RECR"/>
    <property type="match status" value="1"/>
</dbReference>
<dbReference type="AlphaFoldDB" id="A0A1T4NSF2"/>
<evidence type="ECO:0000256" key="2">
    <source>
        <dbReference type="ARBA" id="ARBA00022763"/>
    </source>
</evidence>
<dbReference type="Pfam" id="PF13662">
    <property type="entry name" value="Toprim_4"/>
    <property type="match status" value="1"/>
</dbReference>
<sequence>MAYNLAPLQNLIDQFERMQGIGHKTAQRMAFYVLGLSDSQAQEFAKAITDAHTKIKQCKVCCDLADDELCPICKDNTRDKSVICVVEDPRDVVAIERTHEYKGTYHVLHGAISPMDNIGPDQIRIKELIARLGSGEVEEVIMATNPTVEGEATAMYISRLLKPMGITVSRLAYGVPVGADLEYADEITLSRAIEGRSVI</sequence>
<protein>
    <recommendedName>
        <fullName evidence="7">Recombination protein RecR</fullName>
    </recommendedName>
</protein>
<comment type="similarity">
    <text evidence="7">Belongs to the RecR family.</text>
</comment>
<dbReference type="Pfam" id="PF21176">
    <property type="entry name" value="RecR_HhH"/>
    <property type="match status" value="1"/>
</dbReference>
<proteinExistence type="inferred from homology"/>
<dbReference type="Gene3D" id="6.10.250.240">
    <property type="match status" value="1"/>
</dbReference>
<evidence type="ECO:0000256" key="3">
    <source>
        <dbReference type="ARBA" id="ARBA00022771"/>
    </source>
</evidence>
<keyword evidence="6 7" id="KW-0234">DNA repair</keyword>
<accession>A0A1T4NSF2</accession>
<evidence type="ECO:0000256" key="4">
    <source>
        <dbReference type="ARBA" id="ARBA00022833"/>
    </source>
</evidence>
<dbReference type="Gene3D" id="1.10.8.420">
    <property type="entry name" value="RecR Domain 1"/>
    <property type="match status" value="1"/>
</dbReference>
<evidence type="ECO:0000256" key="7">
    <source>
        <dbReference type="HAMAP-Rule" id="MF_00017"/>
    </source>
</evidence>
<reference evidence="10" key="1">
    <citation type="submission" date="2017-02" db="EMBL/GenBank/DDBJ databases">
        <authorList>
            <person name="Varghese N."/>
            <person name="Submissions S."/>
        </authorList>
    </citation>
    <scope>NUCLEOTIDE SEQUENCE [LARGE SCALE GENOMIC DNA]</scope>
    <source>
        <strain evidence="10">ATCC 51222</strain>
    </source>
</reference>
<dbReference type="InterPro" id="IPR023627">
    <property type="entry name" value="Rcmb_RecR"/>
</dbReference>
<dbReference type="InterPro" id="IPR000093">
    <property type="entry name" value="DNA_Rcmb_RecR"/>
</dbReference>
<dbReference type="GO" id="GO:0006310">
    <property type="term" value="P:DNA recombination"/>
    <property type="evidence" value="ECO:0007669"/>
    <property type="project" value="UniProtKB-UniRule"/>
</dbReference>
<feature type="zinc finger region" description="C4-type" evidence="7">
    <location>
        <begin position="58"/>
        <end position="73"/>
    </location>
</feature>
<dbReference type="OrthoDB" id="9802672at2"/>
<dbReference type="Pfam" id="PF21175">
    <property type="entry name" value="RecR_C"/>
    <property type="match status" value="1"/>
</dbReference>
<evidence type="ECO:0000313" key="10">
    <source>
        <dbReference type="Proteomes" id="UP000190657"/>
    </source>
</evidence>
<organism evidence="9 10">
    <name type="scientific">Eubacterium coprostanoligenes</name>
    <dbReference type="NCBI Taxonomy" id="290054"/>
    <lineage>
        <taxon>Bacteria</taxon>
        <taxon>Bacillati</taxon>
        <taxon>Bacillota</taxon>
        <taxon>Clostridia</taxon>
        <taxon>Eubacteriales</taxon>
        <taxon>Eubacteriaceae</taxon>
        <taxon>Eubacterium</taxon>
    </lineage>
</organism>
<dbReference type="PANTHER" id="PTHR30446:SF0">
    <property type="entry name" value="RECOMBINATION PROTEIN RECR"/>
    <property type="match status" value="1"/>
</dbReference>
<feature type="domain" description="Toprim" evidence="8">
    <location>
        <begin position="81"/>
        <end position="176"/>
    </location>
</feature>
<dbReference type="InterPro" id="IPR015967">
    <property type="entry name" value="Rcmb_RecR_Znf"/>
</dbReference>
<dbReference type="GO" id="GO:0006281">
    <property type="term" value="P:DNA repair"/>
    <property type="evidence" value="ECO:0007669"/>
    <property type="project" value="UniProtKB-UniRule"/>
</dbReference>
<keyword evidence="4 7" id="KW-0862">Zinc</keyword>
<evidence type="ECO:0000256" key="1">
    <source>
        <dbReference type="ARBA" id="ARBA00022723"/>
    </source>
</evidence>
<dbReference type="GO" id="GO:0003677">
    <property type="term" value="F:DNA binding"/>
    <property type="evidence" value="ECO:0007669"/>
    <property type="project" value="UniProtKB-UniRule"/>
</dbReference>
<keyword evidence="3 7" id="KW-0863">Zinc-finger</keyword>
<dbReference type="CDD" id="cd01025">
    <property type="entry name" value="TOPRIM_recR"/>
    <property type="match status" value="1"/>
</dbReference>
<dbReference type="Proteomes" id="UP000190657">
    <property type="component" value="Unassembled WGS sequence"/>
</dbReference>
<keyword evidence="5 7" id="KW-0233">DNA recombination</keyword>
<dbReference type="NCBIfam" id="TIGR00615">
    <property type="entry name" value="recR"/>
    <property type="match status" value="1"/>
</dbReference>
<dbReference type="HAMAP" id="MF_00017">
    <property type="entry name" value="RecR"/>
    <property type="match status" value="1"/>
</dbReference>
<keyword evidence="2 7" id="KW-0227">DNA damage</keyword>
<dbReference type="SMART" id="SM00493">
    <property type="entry name" value="TOPRIM"/>
    <property type="match status" value="1"/>
</dbReference>
<dbReference type="Pfam" id="PF02132">
    <property type="entry name" value="RecR_ZnF"/>
    <property type="match status" value="1"/>
</dbReference>
<evidence type="ECO:0000259" key="8">
    <source>
        <dbReference type="PROSITE" id="PS50880"/>
    </source>
</evidence>
<dbReference type="Gene3D" id="3.40.1360.10">
    <property type="match status" value="1"/>
</dbReference>
<comment type="function">
    <text evidence="7">May play a role in DNA repair. It seems to be involved in an RecBC-independent recombinational process of DNA repair. It may act with RecF and RecO.</text>
</comment>
<dbReference type="STRING" id="290054.SAMN02745114_01684"/>
<keyword evidence="1 7" id="KW-0479">Metal-binding</keyword>
<dbReference type="SUPFAM" id="SSF111304">
    <property type="entry name" value="Recombination protein RecR"/>
    <property type="match status" value="1"/>
</dbReference>
<dbReference type="PROSITE" id="PS50880">
    <property type="entry name" value="TOPRIM"/>
    <property type="match status" value="1"/>
</dbReference>
<dbReference type="InterPro" id="IPR034137">
    <property type="entry name" value="TOPRIM_RecR"/>
</dbReference>
<keyword evidence="10" id="KW-1185">Reference proteome</keyword>
<name>A0A1T4NSF2_9FIRM</name>
<dbReference type="GO" id="GO:0008270">
    <property type="term" value="F:zinc ion binding"/>
    <property type="evidence" value="ECO:0007669"/>
    <property type="project" value="UniProtKB-KW"/>
</dbReference>
<dbReference type="RefSeq" id="WP_078769106.1">
    <property type="nucleotide sequence ID" value="NZ_FUWW01000029.1"/>
</dbReference>
<dbReference type="PANTHER" id="PTHR30446">
    <property type="entry name" value="RECOMBINATION PROTEIN RECR"/>
    <property type="match status" value="1"/>
</dbReference>
<evidence type="ECO:0000256" key="5">
    <source>
        <dbReference type="ARBA" id="ARBA00023172"/>
    </source>
</evidence>
<gene>
    <name evidence="7" type="primary">recR</name>
    <name evidence="9" type="ORF">SAMN02745114_01684</name>
</gene>
<dbReference type="EMBL" id="FUWW01000029">
    <property type="protein sequence ID" value="SJZ82045.1"/>
    <property type="molecule type" value="Genomic_DNA"/>
</dbReference>